<feature type="domain" description="Gp5/Type VI secretion system Vgr protein OB-fold" evidence="3">
    <location>
        <begin position="460"/>
        <end position="504"/>
    </location>
</feature>
<dbReference type="InterPro" id="IPR037026">
    <property type="entry name" value="Vgr_OB-fold_dom_sf"/>
</dbReference>
<accession>A0ABS1E037</accession>
<feature type="compositionally biased region" description="Basic and acidic residues" evidence="2">
    <location>
        <begin position="282"/>
        <end position="295"/>
    </location>
</feature>
<evidence type="ECO:0000313" key="5">
    <source>
        <dbReference type="EMBL" id="MBK1715421.1"/>
    </source>
</evidence>
<dbReference type="InterPro" id="IPR028244">
    <property type="entry name" value="T6SS_Rhs_Vgr_dom"/>
</dbReference>
<dbReference type="Pfam" id="PF05954">
    <property type="entry name" value="Phage_GPD"/>
    <property type="match status" value="1"/>
</dbReference>
<dbReference type="InterPro" id="IPR006531">
    <property type="entry name" value="Gp5/Vgr_OB"/>
</dbReference>
<proteinExistence type="inferred from homology"/>
<dbReference type="Gene3D" id="3.55.50.10">
    <property type="entry name" value="Baseplate protein-like domains"/>
    <property type="match status" value="1"/>
</dbReference>
<reference evidence="5" key="2">
    <citation type="journal article" date="2020" name="Microorganisms">
        <title>Osmotic Adaptation and Compatible Solute Biosynthesis of Phototrophic Bacteria as Revealed from Genome Analyses.</title>
        <authorList>
            <person name="Imhoff J.F."/>
            <person name="Rahn T."/>
            <person name="Kunzel S."/>
            <person name="Keller A."/>
            <person name="Neulinger S.C."/>
        </authorList>
    </citation>
    <scope>NUCLEOTIDE SEQUENCE</scope>
    <source>
        <strain evidence="5">IM 151</strain>
    </source>
</reference>
<dbReference type="SUPFAM" id="SSF69255">
    <property type="entry name" value="gp5 N-terminal domain-like"/>
    <property type="match status" value="1"/>
</dbReference>
<reference evidence="5" key="1">
    <citation type="submission" date="2017-08" db="EMBL/GenBank/DDBJ databases">
        <authorList>
            <person name="Imhoff J.F."/>
            <person name="Rahn T."/>
            <person name="Kuenzel S."/>
            <person name="Neulinger S.C."/>
        </authorList>
    </citation>
    <scope>NUCLEOTIDE SEQUENCE</scope>
    <source>
        <strain evidence="5">IM 151</strain>
    </source>
</reference>
<dbReference type="NCBIfam" id="TIGR03361">
    <property type="entry name" value="VI_Rhs_Vgr"/>
    <property type="match status" value="1"/>
</dbReference>
<evidence type="ECO:0000313" key="6">
    <source>
        <dbReference type="Proteomes" id="UP001041814"/>
    </source>
</evidence>
<dbReference type="InterPro" id="IPR006533">
    <property type="entry name" value="T6SS_Vgr_RhsGE"/>
</dbReference>
<evidence type="ECO:0000259" key="4">
    <source>
        <dbReference type="Pfam" id="PF13296"/>
    </source>
</evidence>
<gene>
    <name evidence="5" type="ORF">CKO43_21945</name>
</gene>
<feature type="domain" description="Putative type VI secretion system Rhs element associated Vgr" evidence="4">
    <location>
        <begin position="540"/>
        <end position="613"/>
    </location>
</feature>
<sequence length="617" mass="64745">MRAAAASSAAAAADLLAAALGWSGHDRLLHLETAPGQPALLAERMALVEAVCEGFELRLDALAAPDADVTHLLGTPATLRLLQADGLARGWQGWVVETTRLGPVAGLLRWQLLLRPWTALLQRRWNCVLHEDASVRNILERLFATLPQANWRFDLAHELPRRTLCTQYAESDWDFCTRLMAEEGLAWHIEQLDAADADAAQAQGLASHRLVIADEHAARRDLGAVRFAAEHPSALQPGQRDAVSAFAEHRVLQPGAVTVGAWSPCRVAGVGAARGGTGSGPRLEHYDGRGPEREADPATAAAVAERRLRAFELGRQVCAGAGSARHLAAGAVFELHEAPGGDGGPRRLLLLRVEHEAANNLGPVVAHRLAASGVEAGRYRNRFDAVPAAAPLVPPLRPRPAAPGLQTATVVGFEHGLPAADGDLRVKVRYAWQDTADPGEDGFAETPWPLPAAGAGRGGAWLRVAQAAAGAGWGAVFVPRVGSEVLVGYLDGDIDRPVVVGALFTGRDPPPYAAGPGSAANHAGVLGGIVSTSAVPGGAISGEWVFDDSTGALRTRLCCLPTPAELSLGQLVTQRSGDSRRGAARGCGFEAATAGWASLRAGRGLLLTTHRRAARYG</sequence>
<name>A0ABS1E037_RUBGE</name>
<dbReference type="Gene3D" id="2.30.110.50">
    <property type="match status" value="1"/>
</dbReference>
<feature type="region of interest" description="Disordered" evidence="2">
    <location>
        <begin position="273"/>
        <end position="295"/>
    </location>
</feature>
<organism evidence="5 6">
    <name type="scientific">Rubrivivax gelatinosus</name>
    <name type="common">Rhodocyclus gelatinosus</name>
    <name type="synonym">Rhodopseudomonas gelatinosa</name>
    <dbReference type="NCBI Taxonomy" id="28068"/>
    <lineage>
        <taxon>Bacteria</taxon>
        <taxon>Pseudomonadati</taxon>
        <taxon>Pseudomonadota</taxon>
        <taxon>Betaproteobacteria</taxon>
        <taxon>Burkholderiales</taxon>
        <taxon>Sphaerotilaceae</taxon>
        <taxon>Rubrivivax</taxon>
    </lineage>
</organism>
<comment type="similarity">
    <text evidence="1">Belongs to the VgrG protein family.</text>
</comment>
<evidence type="ECO:0000259" key="3">
    <source>
        <dbReference type="Pfam" id="PF04717"/>
    </source>
</evidence>
<dbReference type="NCBIfam" id="TIGR01646">
    <property type="entry name" value="vgr_GE"/>
    <property type="match status" value="1"/>
</dbReference>
<dbReference type="InterPro" id="IPR017847">
    <property type="entry name" value="T6SS_RhsGE_Vgr_subset"/>
</dbReference>
<evidence type="ECO:0000256" key="1">
    <source>
        <dbReference type="ARBA" id="ARBA00005558"/>
    </source>
</evidence>
<dbReference type="Gene3D" id="4.10.220.110">
    <property type="match status" value="1"/>
</dbReference>
<dbReference type="Pfam" id="PF13296">
    <property type="entry name" value="T6SS_Vgr"/>
    <property type="match status" value="1"/>
</dbReference>
<comment type="caution">
    <text evidence="5">The sequence shown here is derived from an EMBL/GenBank/DDBJ whole genome shotgun (WGS) entry which is preliminary data.</text>
</comment>
<protein>
    <recommendedName>
        <fullName evidence="7">Rhs element Vgr protein</fullName>
    </recommendedName>
</protein>
<evidence type="ECO:0008006" key="7">
    <source>
        <dbReference type="Google" id="ProtNLM"/>
    </source>
</evidence>
<dbReference type="EMBL" id="NRRU01000119">
    <property type="protein sequence ID" value="MBK1715421.1"/>
    <property type="molecule type" value="Genomic_DNA"/>
</dbReference>
<feature type="non-terminal residue" evidence="5">
    <location>
        <position position="617"/>
    </location>
</feature>
<dbReference type="Proteomes" id="UP001041814">
    <property type="component" value="Unassembled WGS sequence"/>
</dbReference>
<dbReference type="SUPFAM" id="SSF69279">
    <property type="entry name" value="Phage tail proteins"/>
    <property type="match status" value="2"/>
</dbReference>
<keyword evidence="6" id="KW-1185">Reference proteome</keyword>
<dbReference type="Gene3D" id="2.40.50.230">
    <property type="entry name" value="Gp5 N-terminal domain"/>
    <property type="match status" value="1"/>
</dbReference>
<evidence type="ECO:0000256" key="2">
    <source>
        <dbReference type="SAM" id="MobiDB-lite"/>
    </source>
</evidence>
<dbReference type="Pfam" id="PF04717">
    <property type="entry name" value="Phage_base_V"/>
    <property type="match status" value="1"/>
</dbReference>